<evidence type="ECO:0000313" key="3">
    <source>
        <dbReference type="Proteomes" id="UP001151760"/>
    </source>
</evidence>
<feature type="non-terminal residue" evidence="2">
    <location>
        <position position="1"/>
    </location>
</feature>
<feature type="compositionally biased region" description="Polar residues" evidence="1">
    <location>
        <begin position="1"/>
        <end position="10"/>
    </location>
</feature>
<keyword evidence="3" id="KW-1185">Reference proteome</keyword>
<comment type="caution">
    <text evidence="2">The sequence shown here is derived from an EMBL/GenBank/DDBJ whole genome shotgun (WGS) entry which is preliminary data.</text>
</comment>
<sequence length="107" mass="11884">RLGQHQSTTAAPPVNGGQRWPPVVDHRWTIAGPPPNHRRTTAESPPDHRPTTGQWWLTASQQTGQVGSWVGSDRYARVFEFMAGHYGVPLVGAYAPPGYDEEQQQQE</sequence>
<gene>
    <name evidence="2" type="ORF">Tco_1124551</name>
</gene>
<reference evidence="2" key="2">
    <citation type="submission" date="2022-01" db="EMBL/GenBank/DDBJ databases">
        <authorList>
            <person name="Yamashiro T."/>
            <person name="Shiraishi A."/>
            <person name="Satake H."/>
            <person name="Nakayama K."/>
        </authorList>
    </citation>
    <scope>NUCLEOTIDE SEQUENCE</scope>
</reference>
<organism evidence="2 3">
    <name type="scientific">Tanacetum coccineum</name>
    <dbReference type="NCBI Taxonomy" id="301880"/>
    <lineage>
        <taxon>Eukaryota</taxon>
        <taxon>Viridiplantae</taxon>
        <taxon>Streptophyta</taxon>
        <taxon>Embryophyta</taxon>
        <taxon>Tracheophyta</taxon>
        <taxon>Spermatophyta</taxon>
        <taxon>Magnoliopsida</taxon>
        <taxon>eudicotyledons</taxon>
        <taxon>Gunneridae</taxon>
        <taxon>Pentapetalae</taxon>
        <taxon>asterids</taxon>
        <taxon>campanulids</taxon>
        <taxon>Asterales</taxon>
        <taxon>Asteraceae</taxon>
        <taxon>Asteroideae</taxon>
        <taxon>Anthemideae</taxon>
        <taxon>Anthemidinae</taxon>
        <taxon>Tanacetum</taxon>
    </lineage>
</organism>
<dbReference type="EMBL" id="BQNB010021602">
    <property type="protein sequence ID" value="GJU08121.1"/>
    <property type="molecule type" value="Genomic_DNA"/>
</dbReference>
<proteinExistence type="predicted"/>
<protein>
    <submittedName>
        <fullName evidence="2">Uncharacterized protein</fullName>
    </submittedName>
</protein>
<reference evidence="2" key="1">
    <citation type="journal article" date="2022" name="Int. J. Mol. Sci.">
        <title>Draft Genome of Tanacetum Coccineum: Genomic Comparison of Closely Related Tanacetum-Family Plants.</title>
        <authorList>
            <person name="Yamashiro T."/>
            <person name="Shiraishi A."/>
            <person name="Nakayama K."/>
            <person name="Satake H."/>
        </authorList>
    </citation>
    <scope>NUCLEOTIDE SEQUENCE</scope>
</reference>
<name>A0ABQ5J7K0_9ASTR</name>
<feature type="region of interest" description="Disordered" evidence="1">
    <location>
        <begin position="1"/>
        <end position="53"/>
    </location>
</feature>
<evidence type="ECO:0000256" key="1">
    <source>
        <dbReference type="SAM" id="MobiDB-lite"/>
    </source>
</evidence>
<dbReference type="Proteomes" id="UP001151760">
    <property type="component" value="Unassembled WGS sequence"/>
</dbReference>
<accession>A0ABQ5J7K0</accession>
<evidence type="ECO:0000313" key="2">
    <source>
        <dbReference type="EMBL" id="GJU08121.1"/>
    </source>
</evidence>